<feature type="domain" description="Alcohol dehydrogenase-like N-terminal" evidence="3">
    <location>
        <begin position="23"/>
        <end position="131"/>
    </location>
</feature>
<keyword evidence="1" id="KW-0560">Oxidoreductase</keyword>
<dbReference type="InterPro" id="IPR013149">
    <property type="entry name" value="ADH-like_C"/>
</dbReference>
<dbReference type="CDD" id="cd08261">
    <property type="entry name" value="Zn_ADH7"/>
    <property type="match status" value="1"/>
</dbReference>
<dbReference type="InterPro" id="IPR050129">
    <property type="entry name" value="Zn_alcohol_dh"/>
</dbReference>
<dbReference type="PANTHER" id="PTHR43401">
    <property type="entry name" value="L-THREONINE 3-DEHYDROGENASE"/>
    <property type="match status" value="1"/>
</dbReference>
<dbReference type="EMBL" id="JAOQIO010000069">
    <property type="protein sequence ID" value="MCU6793956.1"/>
    <property type="molecule type" value="Genomic_DNA"/>
</dbReference>
<evidence type="ECO:0000313" key="4">
    <source>
        <dbReference type="EMBL" id="MCU6793956.1"/>
    </source>
</evidence>
<evidence type="ECO:0000259" key="2">
    <source>
        <dbReference type="Pfam" id="PF00107"/>
    </source>
</evidence>
<dbReference type="PANTHER" id="PTHR43401:SF3">
    <property type="entry name" value="L-GALACTONATE-5-DEHYDROGENASE"/>
    <property type="match status" value="1"/>
</dbReference>
<dbReference type="RefSeq" id="WP_262685181.1">
    <property type="nucleotide sequence ID" value="NZ_JAOQIO010000069.1"/>
</dbReference>
<accession>A0ABT2UIK1</accession>
<evidence type="ECO:0000313" key="5">
    <source>
        <dbReference type="Proteomes" id="UP001652445"/>
    </source>
</evidence>
<keyword evidence="5" id="KW-1185">Reference proteome</keyword>
<gene>
    <name evidence="4" type="ORF">OB236_17775</name>
</gene>
<proteinExistence type="predicted"/>
<dbReference type="Pfam" id="PF00107">
    <property type="entry name" value="ADH_zinc_N"/>
    <property type="match status" value="1"/>
</dbReference>
<dbReference type="InterPro" id="IPR036291">
    <property type="entry name" value="NAD(P)-bd_dom_sf"/>
</dbReference>
<name>A0ABT2UIK1_9BACL</name>
<dbReference type="SUPFAM" id="SSF50129">
    <property type="entry name" value="GroES-like"/>
    <property type="match status" value="1"/>
</dbReference>
<evidence type="ECO:0000259" key="3">
    <source>
        <dbReference type="Pfam" id="PF08240"/>
    </source>
</evidence>
<dbReference type="Gene3D" id="3.90.180.10">
    <property type="entry name" value="Medium-chain alcohol dehydrogenases, catalytic domain"/>
    <property type="match status" value="1"/>
</dbReference>
<dbReference type="Proteomes" id="UP001652445">
    <property type="component" value="Unassembled WGS sequence"/>
</dbReference>
<protein>
    <submittedName>
        <fullName evidence="4">Zinc-binding alcohol dehydrogenase family protein</fullName>
    </submittedName>
</protein>
<dbReference type="Pfam" id="PF08240">
    <property type="entry name" value="ADH_N"/>
    <property type="match status" value="1"/>
</dbReference>
<dbReference type="InterPro" id="IPR013154">
    <property type="entry name" value="ADH-like_N"/>
</dbReference>
<reference evidence="4 5" key="1">
    <citation type="submission" date="2022-09" db="EMBL/GenBank/DDBJ databases">
        <authorList>
            <person name="Han X.L."/>
            <person name="Wang Q."/>
            <person name="Lu T."/>
        </authorList>
    </citation>
    <scope>NUCLEOTIDE SEQUENCE [LARGE SCALE GENOMIC DNA]</scope>
    <source>
        <strain evidence="4 5">WQ 127069</strain>
    </source>
</reference>
<dbReference type="SUPFAM" id="SSF51735">
    <property type="entry name" value="NAD(P)-binding Rossmann-fold domains"/>
    <property type="match status" value="1"/>
</dbReference>
<comment type="caution">
    <text evidence="4">The sequence shown here is derived from an EMBL/GenBank/DDBJ whole genome shotgun (WGS) entry which is preliminary data.</text>
</comment>
<feature type="domain" description="Alcohol dehydrogenase-like C-terminal" evidence="2">
    <location>
        <begin position="170"/>
        <end position="297"/>
    </location>
</feature>
<dbReference type="InterPro" id="IPR011032">
    <property type="entry name" value="GroES-like_sf"/>
</dbReference>
<evidence type="ECO:0000256" key="1">
    <source>
        <dbReference type="ARBA" id="ARBA00023002"/>
    </source>
</evidence>
<organism evidence="4 5">
    <name type="scientific">Paenibacillus baimaensis</name>
    <dbReference type="NCBI Taxonomy" id="2982185"/>
    <lineage>
        <taxon>Bacteria</taxon>
        <taxon>Bacillati</taxon>
        <taxon>Bacillota</taxon>
        <taxon>Bacilli</taxon>
        <taxon>Bacillales</taxon>
        <taxon>Paenibacillaceae</taxon>
        <taxon>Paenibacillus</taxon>
    </lineage>
</organism>
<dbReference type="Gene3D" id="3.40.50.720">
    <property type="entry name" value="NAD(P)-binding Rossmann-like Domain"/>
    <property type="match status" value="1"/>
</dbReference>
<sequence>MKTIVCEQPDQFVLKEMEAPTTGPGQALIKIRRIGICGTDLHAYKGRQPFFSYPRVLGHELSGEILELGSHEGGLQIGDPVVIIPYQHCGSCIACRSGKTNCCTKLDLIGVHSDGGMCEVIAHPTSLLIKAEGISLEQAAIVECLAIGAHAVRRSELQPHVNVLVIGSGPIGLGVMKFAKLAGARVIAMDINEERLAYCARWAPVDETINALNNPLGRLLELTQGELPTVVFDATGNAKSMMDAFQYTAHGGKLVFVGLVKQELTFNDPEFHKREMTLLSSRNATRVDFEKVMQAMADGHIDTDSYITHRCPFDAMIGEFDSWLKPETGVIKAMVEL</sequence>